<accession>A0ABR2V5T3</accession>
<dbReference type="EMBL" id="JARVKF010000146">
    <property type="protein sequence ID" value="KAK9421901.1"/>
    <property type="molecule type" value="Genomic_DNA"/>
</dbReference>
<feature type="transmembrane region" description="Helical" evidence="4">
    <location>
        <begin position="59"/>
        <end position="78"/>
    </location>
</feature>
<feature type="compositionally biased region" description="Basic and acidic residues" evidence="5">
    <location>
        <begin position="1"/>
        <end position="16"/>
    </location>
</feature>
<comment type="caution">
    <text evidence="6">The sequence shown here is derived from an EMBL/GenBank/DDBJ whole genome shotgun (WGS) entry which is preliminary data.</text>
</comment>
<keyword evidence="7" id="KW-1185">Reference proteome</keyword>
<sequence length="224" mass="25488">MEHAHMDHSQMDHGGMDHGNTGHGGHGGMTDMCNMNMLFTWDPTNLCIIFRGWHIRGTASLIFSLLAIVAIGVGYEALREATRRYEAWVNQRQETAPRQLLMGQRAAPAFAWNFISQYNERKATELWLRESARAFQVIASDHEDGHLTETTPFLWSGRNQIEVSKRAHIIKALLYAVQSFYAFMMMLLFMTYNGWVMLAVFVGNFVGYIMFGTSTKATKDNACH</sequence>
<evidence type="ECO:0000313" key="7">
    <source>
        <dbReference type="Proteomes" id="UP001408356"/>
    </source>
</evidence>
<keyword evidence="1 4" id="KW-0812">Transmembrane</keyword>
<name>A0ABR2V5T3_9PEZI</name>
<feature type="transmembrane region" description="Helical" evidence="4">
    <location>
        <begin position="195"/>
        <end position="211"/>
    </location>
</feature>
<comment type="subcellular location">
    <subcellularLocation>
        <location evidence="4">Membrane</location>
        <topology evidence="4">Multi-pass membrane protein</topology>
    </subcellularLocation>
</comment>
<dbReference type="Pfam" id="PF04145">
    <property type="entry name" value="Ctr"/>
    <property type="match status" value="1"/>
</dbReference>
<proteinExistence type="inferred from homology"/>
<evidence type="ECO:0000256" key="2">
    <source>
        <dbReference type="ARBA" id="ARBA00022989"/>
    </source>
</evidence>
<gene>
    <name evidence="6" type="ORF">SUNI508_05201</name>
</gene>
<comment type="similarity">
    <text evidence="4">Belongs to the copper transporter (Ctr) (TC 1.A.56) family. SLC31A subfamily.</text>
</comment>
<feature type="region of interest" description="Disordered" evidence="5">
    <location>
        <begin position="1"/>
        <end position="22"/>
    </location>
</feature>
<dbReference type="PANTHER" id="PTHR12483">
    <property type="entry name" value="SOLUTE CARRIER FAMILY 31 COPPER TRANSPORTERS"/>
    <property type="match status" value="1"/>
</dbReference>
<dbReference type="InterPro" id="IPR007274">
    <property type="entry name" value="Cop_transporter"/>
</dbReference>
<evidence type="ECO:0000256" key="3">
    <source>
        <dbReference type="ARBA" id="ARBA00023136"/>
    </source>
</evidence>
<keyword evidence="3 4" id="KW-0472">Membrane</keyword>
<feature type="transmembrane region" description="Helical" evidence="4">
    <location>
        <begin position="172"/>
        <end position="189"/>
    </location>
</feature>
<dbReference type="PANTHER" id="PTHR12483:SF115">
    <property type="entry name" value="COPPER TRANSPORT PROTEIN"/>
    <property type="match status" value="1"/>
</dbReference>
<reference evidence="6 7" key="1">
    <citation type="journal article" date="2024" name="J. Plant Pathol.">
        <title>Sequence and assembly of the genome of Seiridium unicorne, isolate CBS 538.82, causal agent of cypress canker disease.</title>
        <authorList>
            <person name="Scali E."/>
            <person name="Rocca G.D."/>
            <person name="Danti R."/>
            <person name="Garbelotto M."/>
            <person name="Barberini S."/>
            <person name="Baroncelli R."/>
            <person name="Emiliani G."/>
        </authorList>
    </citation>
    <scope>NUCLEOTIDE SEQUENCE [LARGE SCALE GENOMIC DNA]</scope>
    <source>
        <strain evidence="6 7">BM-138-508</strain>
    </source>
</reference>
<keyword evidence="2 4" id="KW-1133">Transmembrane helix</keyword>
<evidence type="ECO:0000313" key="6">
    <source>
        <dbReference type="EMBL" id="KAK9421901.1"/>
    </source>
</evidence>
<keyword evidence="4" id="KW-0186">Copper</keyword>
<dbReference type="Proteomes" id="UP001408356">
    <property type="component" value="Unassembled WGS sequence"/>
</dbReference>
<evidence type="ECO:0000256" key="1">
    <source>
        <dbReference type="ARBA" id="ARBA00022692"/>
    </source>
</evidence>
<organism evidence="6 7">
    <name type="scientific">Seiridium unicorne</name>
    <dbReference type="NCBI Taxonomy" id="138068"/>
    <lineage>
        <taxon>Eukaryota</taxon>
        <taxon>Fungi</taxon>
        <taxon>Dikarya</taxon>
        <taxon>Ascomycota</taxon>
        <taxon>Pezizomycotina</taxon>
        <taxon>Sordariomycetes</taxon>
        <taxon>Xylariomycetidae</taxon>
        <taxon>Amphisphaeriales</taxon>
        <taxon>Sporocadaceae</taxon>
        <taxon>Seiridium</taxon>
    </lineage>
</organism>
<protein>
    <recommendedName>
        <fullName evidence="4">Copper transport protein</fullName>
    </recommendedName>
</protein>
<keyword evidence="4" id="KW-0813">Transport</keyword>
<evidence type="ECO:0000256" key="5">
    <source>
        <dbReference type="SAM" id="MobiDB-lite"/>
    </source>
</evidence>
<keyword evidence="4" id="KW-0406">Ion transport</keyword>
<keyword evidence="4" id="KW-0187">Copper transport</keyword>
<evidence type="ECO:0000256" key="4">
    <source>
        <dbReference type="RuleBase" id="RU367022"/>
    </source>
</evidence>